<evidence type="ECO:0008006" key="7">
    <source>
        <dbReference type="Google" id="ProtNLM"/>
    </source>
</evidence>
<comment type="caution">
    <text evidence="4">The sequence shown here is derived from an EMBL/GenBank/DDBJ whole genome shotgun (WGS) entry which is preliminary data.</text>
</comment>
<dbReference type="Proteomes" id="UP000069773">
    <property type="component" value="Unassembled WGS sequence"/>
</dbReference>
<evidence type="ECO:0000313" key="3">
    <source>
        <dbReference type="EMBL" id="GAT10972.1"/>
    </source>
</evidence>
<keyword evidence="5" id="KW-1185">Reference proteome</keyword>
<evidence type="ECO:0000256" key="2">
    <source>
        <dbReference type="SAM" id="Phobius"/>
    </source>
</evidence>
<evidence type="ECO:0000313" key="6">
    <source>
        <dbReference type="Proteomes" id="UP001207528"/>
    </source>
</evidence>
<evidence type="ECO:0000256" key="1">
    <source>
        <dbReference type="SAM" id="MobiDB-lite"/>
    </source>
</evidence>
<name>A0AAW5SH69_MYCNV</name>
<feature type="transmembrane region" description="Helical" evidence="2">
    <location>
        <begin position="53"/>
        <end position="74"/>
    </location>
</feature>
<keyword evidence="2" id="KW-0812">Transmembrane</keyword>
<sequence>MSYPPPPGGPPPGNPGPPQGYSGPYGPPPQQPPWQQQWPPGPPPKKRGNVWKWLLGGVALLAVIGVTVAVTVSVTSDSGDGDDPAPSGETFGLASADDKGPANIITEDPSCAAWGPINQTFVDVQKTGWNNRDASIPASDWSSEQRAAYERVADAAREAADQTVTLARLTPHRVMRELYEQFIAYARAYSDAVPAYTPADDHLAGVTVTTSMVLVYLCSAISSGSAEARVPLIEVPPPPRKFARISDPNNSQIFMMEVDSTCGEWERLLNKFNADTKAWQAVDTNTPVSAWTTEHRAAAESVVPVMNKFADDIYELGEKSSNPTLQDFAVMAAQYRRAFAQALPTYTPSDVYLDSASYRTTSIIYEACKAAEA</sequence>
<reference evidence="4" key="2">
    <citation type="submission" date="2020-07" db="EMBL/GenBank/DDBJ databases">
        <authorList>
            <person name="Pettersson B.M.F."/>
            <person name="Behra P.R.K."/>
            <person name="Ramesh M."/>
            <person name="Das S."/>
            <person name="Dasgupta S."/>
            <person name="Kirsebom L.A."/>
        </authorList>
    </citation>
    <scope>NUCLEOTIDE SEQUENCE</scope>
    <source>
        <strain evidence="4">DSM 44203</strain>
    </source>
</reference>
<proteinExistence type="predicted"/>
<feature type="region of interest" description="Disordered" evidence="1">
    <location>
        <begin position="1"/>
        <end position="46"/>
    </location>
</feature>
<feature type="compositionally biased region" description="Low complexity" evidence="1">
    <location>
        <begin position="75"/>
        <end position="88"/>
    </location>
</feature>
<reference evidence="3 5" key="1">
    <citation type="journal article" date="2016" name="Genome Announc.">
        <title>Draft Genome Sequences of Five Rapidly Growing Mycobacterium Species, M. thermoresistibile, M. fortuitum subsp. acetamidolyticum, M. canariasense, M. brisbanense, and M. novocastrense.</title>
        <authorList>
            <person name="Katahira K."/>
            <person name="Ogura Y."/>
            <person name="Gotoh Y."/>
            <person name="Hayashi T."/>
        </authorList>
    </citation>
    <scope>NUCLEOTIDE SEQUENCE [LARGE SCALE GENOMIC DNA]</scope>
    <source>
        <strain evidence="3 5">JCM18114</strain>
    </source>
</reference>
<keyword evidence="2" id="KW-1133">Transmembrane helix</keyword>
<dbReference type="Proteomes" id="UP001207528">
    <property type="component" value="Unassembled WGS sequence"/>
</dbReference>
<reference evidence="4" key="3">
    <citation type="journal article" date="2022" name="BMC Genomics">
        <title>Comparative genome analysis of mycobacteria focusing on tRNA and non-coding RNA.</title>
        <authorList>
            <person name="Behra P.R.K."/>
            <person name="Pettersson B.M.F."/>
            <person name="Ramesh M."/>
            <person name="Das S."/>
            <person name="Dasgupta S."/>
            <person name="Kirsebom L.A."/>
        </authorList>
    </citation>
    <scope>NUCLEOTIDE SEQUENCE</scope>
    <source>
        <strain evidence="4">DSM 44203</strain>
    </source>
</reference>
<feature type="region of interest" description="Disordered" evidence="1">
    <location>
        <begin position="75"/>
        <end position="102"/>
    </location>
</feature>
<keyword evidence="2" id="KW-0472">Membrane</keyword>
<gene>
    <name evidence="4" type="ORF">H7I77_06180</name>
    <name evidence="3" type="ORF">RMCN_4105</name>
</gene>
<protein>
    <recommendedName>
        <fullName evidence="7">DUF3829 domain-containing protein</fullName>
    </recommendedName>
</protein>
<evidence type="ECO:0000313" key="5">
    <source>
        <dbReference type="Proteomes" id="UP000069773"/>
    </source>
</evidence>
<dbReference type="EMBL" id="BCTA01000052">
    <property type="protein sequence ID" value="GAT10972.1"/>
    <property type="molecule type" value="Genomic_DNA"/>
</dbReference>
<dbReference type="AlphaFoldDB" id="A0AAW5SH69"/>
<organism evidence="4 6">
    <name type="scientific">Mycolicibacterium novocastrense</name>
    <name type="common">Mycobacterium novocastrense</name>
    <dbReference type="NCBI Taxonomy" id="59813"/>
    <lineage>
        <taxon>Bacteria</taxon>
        <taxon>Bacillati</taxon>
        <taxon>Actinomycetota</taxon>
        <taxon>Actinomycetes</taxon>
        <taxon>Mycobacteriales</taxon>
        <taxon>Mycobacteriaceae</taxon>
        <taxon>Mycolicibacterium</taxon>
    </lineage>
</organism>
<accession>A0AAW5SH69</accession>
<feature type="compositionally biased region" description="Pro residues" evidence="1">
    <location>
        <begin position="1"/>
        <end position="18"/>
    </location>
</feature>
<evidence type="ECO:0000313" key="4">
    <source>
        <dbReference type="EMBL" id="MCV7022940.1"/>
    </source>
</evidence>
<dbReference type="EMBL" id="JACKTI010000024">
    <property type="protein sequence ID" value="MCV7022940.1"/>
    <property type="molecule type" value="Genomic_DNA"/>
</dbReference>